<keyword evidence="4 7" id="KW-0812">Transmembrane</keyword>
<evidence type="ECO:0000256" key="6">
    <source>
        <dbReference type="ARBA" id="ARBA00023136"/>
    </source>
</evidence>
<name>A0A3D9ISI5_9BACL</name>
<dbReference type="AlphaFoldDB" id="A0A3D9ISI5"/>
<reference evidence="9 10" key="1">
    <citation type="submission" date="2018-07" db="EMBL/GenBank/DDBJ databases">
        <title>Genomic Encyclopedia of Type Strains, Phase III (KMG-III): the genomes of soil and plant-associated and newly described type strains.</title>
        <authorList>
            <person name="Whitman W."/>
        </authorList>
    </citation>
    <scope>NUCLEOTIDE SEQUENCE [LARGE SCALE GENOMIC DNA]</scope>
    <source>
        <strain evidence="9 10">CECT 8236</strain>
    </source>
</reference>
<comment type="subcellular location">
    <subcellularLocation>
        <location evidence="1">Membrane</location>
        <topology evidence="1">Multi-pass membrane protein</topology>
    </subcellularLocation>
</comment>
<dbReference type="PANTHER" id="PTHR31595">
    <property type="entry name" value="LONG-CHAIN-ALCOHOL O-FATTY-ACYLTRANSFERASE 3-RELATED"/>
    <property type="match status" value="1"/>
</dbReference>
<organism evidence="9 10">
    <name type="scientific">Cohnella lupini</name>
    <dbReference type="NCBI Taxonomy" id="1294267"/>
    <lineage>
        <taxon>Bacteria</taxon>
        <taxon>Bacillati</taxon>
        <taxon>Bacillota</taxon>
        <taxon>Bacilli</taxon>
        <taxon>Bacillales</taxon>
        <taxon>Paenibacillaceae</taxon>
        <taxon>Cohnella</taxon>
    </lineage>
</organism>
<evidence type="ECO:0000256" key="3">
    <source>
        <dbReference type="ARBA" id="ARBA00022679"/>
    </source>
</evidence>
<keyword evidence="5 7" id="KW-1133">Transmembrane helix</keyword>
<keyword evidence="3 9" id="KW-0808">Transferase</keyword>
<evidence type="ECO:0000256" key="2">
    <source>
        <dbReference type="ARBA" id="ARBA00005179"/>
    </source>
</evidence>
<sequence>MSAFVPSSMKFIAIAVLVCLCIPLLGYFIAQLRVAAMKRSLSWALAVGSIAFIDLATADEPAGFRMSVIIGVLLYGMKSVIYSEYVIREKRTIPFFRWVLFHLWFGMRPYVFMRKKDKPYADASRYFLDGFKRLLFGIALVLLSWGIWKFGIHFRWNRGLAAITATAPLLIGLSFIVHFGVFNLVTGYWRQLGYECQRLFRNPIRSTSLNEFWGRRWNLAFLEMTALGVYRPLSQIISHKSALFLAFLFSGILHELAISLPVRQGFGLPMLYFILHGIAMSAERAMERKGRPISAIPWVGRVWTMSWLLVPMPILFHAPFLKMIVWPIVGIRIS</sequence>
<dbReference type="GO" id="GO:0006629">
    <property type="term" value="P:lipid metabolic process"/>
    <property type="evidence" value="ECO:0007669"/>
    <property type="project" value="InterPro"/>
</dbReference>
<dbReference type="EMBL" id="QRDY01000002">
    <property type="protein sequence ID" value="RED64753.1"/>
    <property type="molecule type" value="Genomic_DNA"/>
</dbReference>
<feature type="transmembrane region" description="Helical" evidence="7">
    <location>
        <begin position="131"/>
        <end position="148"/>
    </location>
</feature>
<evidence type="ECO:0000259" key="8">
    <source>
        <dbReference type="Pfam" id="PF13813"/>
    </source>
</evidence>
<gene>
    <name evidence="9" type="ORF">DFP95_102174</name>
</gene>
<dbReference type="GO" id="GO:0008374">
    <property type="term" value="F:O-acyltransferase activity"/>
    <property type="evidence" value="ECO:0007669"/>
    <property type="project" value="InterPro"/>
</dbReference>
<evidence type="ECO:0000256" key="7">
    <source>
        <dbReference type="SAM" id="Phobius"/>
    </source>
</evidence>
<feature type="transmembrane region" description="Helical" evidence="7">
    <location>
        <begin position="12"/>
        <end position="29"/>
    </location>
</feature>
<evidence type="ECO:0000256" key="1">
    <source>
        <dbReference type="ARBA" id="ARBA00004141"/>
    </source>
</evidence>
<dbReference type="InterPro" id="IPR032805">
    <property type="entry name" value="Wax_synthase_dom"/>
</dbReference>
<evidence type="ECO:0000256" key="5">
    <source>
        <dbReference type="ARBA" id="ARBA00022989"/>
    </source>
</evidence>
<feature type="transmembrane region" description="Helical" evidence="7">
    <location>
        <begin position="41"/>
        <end position="58"/>
    </location>
</feature>
<keyword evidence="10" id="KW-1185">Reference proteome</keyword>
<dbReference type="PANTHER" id="PTHR31595:SF57">
    <property type="entry name" value="OS04G0481900 PROTEIN"/>
    <property type="match status" value="1"/>
</dbReference>
<comment type="caution">
    <text evidence="9">The sequence shown here is derived from an EMBL/GenBank/DDBJ whole genome shotgun (WGS) entry which is preliminary data.</text>
</comment>
<feature type="transmembrane region" description="Helical" evidence="7">
    <location>
        <begin position="307"/>
        <end position="329"/>
    </location>
</feature>
<proteinExistence type="predicted"/>
<feature type="transmembrane region" description="Helical" evidence="7">
    <location>
        <begin position="160"/>
        <end position="182"/>
    </location>
</feature>
<keyword evidence="6 7" id="KW-0472">Membrane</keyword>
<keyword evidence="9" id="KW-0012">Acyltransferase</keyword>
<evidence type="ECO:0000313" key="10">
    <source>
        <dbReference type="Proteomes" id="UP000256869"/>
    </source>
</evidence>
<dbReference type="GO" id="GO:0016020">
    <property type="term" value="C:membrane"/>
    <property type="evidence" value="ECO:0007669"/>
    <property type="project" value="UniProtKB-SubCell"/>
</dbReference>
<feature type="transmembrane region" description="Helical" evidence="7">
    <location>
        <begin position="64"/>
        <end position="83"/>
    </location>
</feature>
<dbReference type="RefSeq" id="WP_181907265.1">
    <property type="nucleotide sequence ID" value="NZ_QRDY01000002.1"/>
</dbReference>
<evidence type="ECO:0000256" key="4">
    <source>
        <dbReference type="ARBA" id="ARBA00022692"/>
    </source>
</evidence>
<dbReference type="InterPro" id="IPR044851">
    <property type="entry name" value="Wax_synthase"/>
</dbReference>
<dbReference type="Proteomes" id="UP000256869">
    <property type="component" value="Unassembled WGS sequence"/>
</dbReference>
<feature type="transmembrane region" description="Helical" evidence="7">
    <location>
        <begin position="242"/>
        <end position="260"/>
    </location>
</feature>
<evidence type="ECO:0000313" key="9">
    <source>
        <dbReference type="EMBL" id="RED64753.1"/>
    </source>
</evidence>
<dbReference type="Pfam" id="PF13813">
    <property type="entry name" value="MBOAT_2"/>
    <property type="match status" value="1"/>
</dbReference>
<accession>A0A3D9ISI5</accession>
<protein>
    <submittedName>
        <fullName evidence="9">Membrane bound O-acyltransferase family protein</fullName>
    </submittedName>
</protein>
<feature type="domain" description="Wax synthase" evidence="8">
    <location>
        <begin position="197"/>
        <end position="273"/>
    </location>
</feature>
<comment type="pathway">
    <text evidence="2">Secondary metabolite biosynthesis.</text>
</comment>